<dbReference type="OrthoDB" id="6278596at2759"/>
<accession>A0A0N5D6Y5</accession>
<dbReference type="InterPro" id="IPR021773">
    <property type="entry name" value="TPC11"/>
</dbReference>
<reference evidence="2 3" key="2">
    <citation type="submission" date="2018-11" db="EMBL/GenBank/DDBJ databases">
        <authorList>
            <consortium name="Pathogen Informatics"/>
        </authorList>
    </citation>
    <scope>NUCLEOTIDE SEQUENCE [LARGE SCALE GENOMIC DNA]</scope>
</reference>
<evidence type="ECO:0000313" key="2">
    <source>
        <dbReference type="EMBL" id="VDN06382.1"/>
    </source>
</evidence>
<sequence>MDCEEIPPEVEANRQSQLVFITGLDIVNDKTHASVLSTLTSNRASDRPPLNFVMIDGTQIFNESAQHQPKVSQTKHGFIKKSWFKKYVTEVPAVVVLFADLNLNHPSWNEKVTECQSKISSLRTCIGKYATRVCIVLLQQSYPVDSPVAAEQTNKLCQSCQVSPKQLFIVPTDERMFASVVKLEIALHELAQAFYQHCLKSVRARPIANNSTNLIIRQQFKLGFLSELRQETHMALRHYKLAYQYCTQYEDFECDFSELRTVAGLLNYKICQLLFLHSLALEALSQQRRHVGAFFNCSPGLYPTLHLASIEHSLWKGKQCSLFANLFDRSVIDGLVTTSSQHPGMYLQIAAYFYRQANETIIEMKSLPRVCEPILSPWTPDSVVFYGQRPWKVGVMGDKNVGLSTAETVNTVRYDLEELCSPDYDRCIALLSAAMSQFKKHKCSRMQRFIMFLISEEYFSSEQYKKALQLISHIISECSREGFTQPIPVLLLRGLINAHRIADIKGYMTMSFQMLNLRTFPTCDFMTEKLMENILLIRLNNFPKPLVYNFNYEMKEKKKCEELWKSVYAERVFFSINAPRIDAFVRARVAFLSSTADIISSKSVIFLMVALSSYSKSEFYFEKLRVTVIDDSSKCEQQPMYEFTEDNIVVCPEKETVKIFKIPLSDSSFTVNKNLVVNGLSLEIGSIHSSVYGTLDWDAQSLSYGTCDNSYRISIMDACVGQTTIPIKSREVNFRLDHTEKNEALLGEIATLPLLFICEEDGSVENVKMEWYVDTKDDAENALVFVDEENQFISNGSKVLDHSSTQISPFQIGLKIPYCVQKLCTVNICIMISALVNSVKVQKLFLIPVRSRPPFEMSCSIFSSNNELINSPFTKTDLFIQIKITVISDMVVMDVSWEPSPELEVSESEKVLLEGLFLDPSDEVLYLQDEILALRAPFQFSFAEESKLCDLGELSIRWRRDGSMQSCVVSKLNIGSVLVKNSPLLVKTLFREAYLVVRVPVSVGFTISNLFTRTIDLQIILEPSDMFMFAGNKKVLLHKVFSYYLSAV</sequence>
<keyword evidence="3" id="KW-1185">Reference proteome</keyword>
<dbReference type="Pfam" id="PF11817">
    <property type="entry name" value="Foie-gras_1"/>
    <property type="match status" value="1"/>
</dbReference>
<dbReference type="GO" id="GO:0005737">
    <property type="term" value="C:cytoplasm"/>
    <property type="evidence" value="ECO:0007669"/>
    <property type="project" value="TreeGrafter"/>
</dbReference>
<dbReference type="AlphaFoldDB" id="A0A0N5D6Y5"/>
<dbReference type="Proteomes" id="UP000276776">
    <property type="component" value="Unassembled WGS sequence"/>
</dbReference>
<dbReference type="EMBL" id="UYYF01004684">
    <property type="protein sequence ID" value="VDN06382.1"/>
    <property type="molecule type" value="Genomic_DNA"/>
</dbReference>
<dbReference type="WBParaSite" id="TCLT_0000881001-mRNA-1">
    <property type="protein sequence ID" value="TCLT_0000881001-mRNA-1"/>
    <property type="gene ID" value="TCLT_0000881001"/>
</dbReference>
<dbReference type="PANTHER" id="PTHR14374:SF0">
    <property type="entry name" value="TRAFFICKING PROTEIN PARTICLE COMPLEX SUBUNIT 11"/>
    <property type="match status" value="1"/>
</dbReference>
<protein>
    <submittedName>
        <fullName evidence="4">Foie-gras_1 domain-containing protein</fullName>
    </submittedName>
</protein>
<name>A0A0N5D6Y5_THECL</name>
<dbReference type="STRING" id="103827.A0A0N5D6Y5"/>
<dbReference type="PANTHER" id="PTHR14374">
    <property type="entry name" value="FOIE GRAS"/>
    <property type="match status" value="1"/>
</dbReference>
<feature type="domain" description="Trafficking protein particle complex subunit 11" evidence="1">
    <location>
        <begin position="256"/>
        <end position="516"/>
    </location>
</feature>
<proteinExistence type="predicted"/>
<reference evidence="4" key="1">
    <citation type="submission" date="2017-02" db="UniProtKB">
        <authorList>
            <consortium name="WormBaseParasite"/>
        </authorList>
    </citation>
    <scope>IDENTIFICATION</scope>
</reference>
<evidence type="ECO:0000313" key="4">
    <source>
        <dbReference type="WBParaSite" id="TCLT_0000881001-mRNA-1"/>
    </source>
</evidence>
<gene>
    <name evidence="2" type="ORF">TCLT_LOCUS8799</name>
</gene>
<organism evidence="4">
    <name type="scientific">Thelazia callipaeda</name>
    <name type="common">Oriental eyeworm</name>
    <name type="synonym">Parasitic nematode</name>
    <dbReference type="NCBI Taxonomy" id="103827"/>
    <lineage>
        <taxon>Eukaryota</taxon>
        <taxon>Metazoa</taxon>
        <taxon>Ecdysozoa</taxon>
        <taxon>Nematoda</taxon>
        <taxon>Chromadorea</taxon>
        <taxon>Rhabditida</taxon>
        <taxon>Spirurina</taxon>
        <taxon>Spiruromorpha</taxon>
        <taxon>Thelazioidea</taxon>
        <taxon>Thelaziidae</taxon>
        <taxon>Thelazia</taxon>
    </lineage>
</organism>
<evidence type="ECO:0000259" key="1">
    <source>
        <dbReference type="Pfam" id="PF11817"/>
    </source>
</evidence>
<evidence type="ECO:0000313" key="3">
    <source>
        <dbReference type="Proteomes" id="UP000276776"/>
    </source>
</evidence>